<feature type="compositionally biased region" description="Polar residues" evidence="1">
    <location>
        <begin position="199"/>
        <end position="216"/>
    </location>
</feature>
<dbReference type="OrthoDB" id="534815at2759"/>
<evidence type="ECO:0000313" key="5">
    <source>
        <dbReference type="Proteomes" id="UP000019462"/>
    </source>
</evidence>
<feature type="compositionally biased region" description="Acidic residues" evidence="1">
    <location>
        <begin position="369"/>
        <end position="387"/>
    </location>
</feature>
<dbReference type="Proteomes" id="UP000019462">
    <property type="component" value="Unassembled WGS sequence"/>
</dbReference>
<feature type="compositionally biased region" description="Acidic residues" evidence="1">
    <location>
        <begin position="659"/>
        <end position="676"/>
    </location>
</feature>
<dbReference type="PANTHER" id="PTHR12205:SF0">
    <property type="entry name" value="CENTROMERE_KINETOCHORE PROTEIN ZW10 HOMOLOG"/>
    <property type="match status" value="1"/>
</dbReference>
<dbReference type="EMBL" id="AWNI01000006">
    <property type="protein sequence ID" value="ETS64332.1"/>
    <property type="molecule type" value="Genomic_DNA"/>
</dbReference>
<dbReference type="InterPro" id="IPR046362">
    <property type="entry name" value="Zw10/DSL1_C_sf"/>
</dbReference>
<feature type="compositionally biased region" description="Polar residues" evidence="1">
    <location>
        <begin position="533"/>
        <end position="546"/>
    </location>
</feature>
<dbReference type="Pfam" id="PF20666">
    <property type="entry name" value="ZW10_C"/>
    <property type="match status" value="1"/>
</dbReference>
<dbReference type="GO" id="GO:1990423">
    <property type="term" value="C:RZZ complex"/>
    <property type="evidence" value="ECO:0007669"/>
    <property type="project" value="TreeGrafter"/>
</dbReference>
<feature type="domain" description="ZW10 C-terminal helical" evidence="3">
    <location>
        <begin position="1068"/>
        <end position="1213"/>
    </location>
</feature>
<feature type="compositionally biased region" description="Acidic residues" evidence="1">
    <location>
        <begin position="488"/>
        <end position="497"/>
    </location>
</feature>
<feature type="compositionally biased region" description="Low complexity" evidence="1">
    <location>
        <begin position="427"/>
        <end position="447"/>
    </location>
</feature>
<dbReference type="Pfam" id="PF22766">
    <property type="entry name" value="ZW10_C2"/>
    <property type="match status" value="1"/>
</dbReference>
<evidence type="ECO:0000313" key="4">
    <source>
        <dbReference type="EMBL" id="ETS64332.1"/>
    </source>
</evidence>
<feature type="compositionally biased region" description="Polar residues" evidence="1">
    <location>
        <begin position="401"/>
        <end position="413"/>
    </location>
</feature>
<feature type="compositionally biased region" description="Basic and acidic residues" evidence="1">
    <location>
        <begin position="863"/>
        <end position="873"/>
    </location>
</feature>
<dbReference type="HOGENOM" id="CLU_274650_0_0_1"/>
<comment type="caution">
    <text evidence="4">The sequence shown here is derived from an EMBL/GenBank/DDBJ whole genome shotgun (WGS) entry which is preliminary data.</text>
</comment>
<evidence type="ECO:0008006" key="6">
    <source>
        <dbReference type="Google" id="ProtNLM"/>
    </source>
</evidence>
<dbReference type="InterPro" id="IPR048343">
    <property type="entry name" value="ZW10_C"/>
</dbReference>
<feature type="compositionally biased region" description="Basic and acidic residues" evidence="1">
    <location>
        <begin position="475"/>
        <end position="484"/>
    </location>
</feature>
<dbReference type="Gene3D" id="1.10.357.150">
    <property type="match status" value="1"/>
</dbReference>
<dbReference type="GO" id="GO:0006888">
    <property type="term" value="P:endoplasmic reticulum to Golgi vesicle-mediated transport"/>
    <property type="evidence" value="ECO:0007669"/>
    <property type="project" value="TreeGrafter"/>
</dbReference>
<feature type="compositionally biased region" description="Polar residues" evidence="1">
    <location>
        <begin position="284"/>
        <end position="305"/>
    </location>
</feature>
<reference evidence="4 5" key="1">
    <citation type="journal article" date="2014" name="Genome Announc.">
        <title>Genome sequence of the basidiomycetous fungus Pseudozyma aphidis DSM70725, an efficient producer of biosurfactant mannosylerythritol lipids.</title>
        <authorList>
            <person name="Lorenz S."/>
            <person name="Guenther M."/>
            <person name="Grumaz C."/>
            <person name="Rupp S."/>
            <person name="Zibek S."/>
            <person name="Sohn K."/>
        </authorList>
    </citation>
    <scope>NUCLEOTIDE SEQUENCE [LARGE SCALE GENOMIC DNA]</scope>
    <source>
        <strain evidence="5">ATCC 32657 / CBS 517.83 / DSM 70725 / JCM 10318 / NBRC 10182 / NRRL Y-7954 / St-0401</strain>
    </source>
</reference>
<protein>
    <recommendedName>
        <fullName evidence="6">Retrograde transport protein Dsl1 C-terminal domain-containing protein</fullName>
    </recommendedName>
</protein>
<feature type="compositionally biased region" description="Low complexity" evidence="1">
    <location>
        <begin position="709"/>
        <end position="741"/>
    </location>
</feature>
<keyword evidence="5" id="KW-1185">Reference proteome</keyword>
<feature type="region of interest" description="Disordered" evidence="1">
    <location>
        <begin position="197"/>
        <end position="239"/>
    </location>
</feature>
<dbReference type="PANTHER" id="PTHR12205">
    <property type="entry name" value="CENTROMERE/KINETOCHORE PROTEIN ZW10"/>
    <property type="match status" value="1"/>
</dbReference>
<feature type="domain" description="Centromere/kinetochore protein zw10 C-terminal" evidence="2">
    <location>
        <begin position="898"/>
        <end position="1046"/>
    </location>
</feature>
<feature type="compositionally biased region" description="Basic and acidic residues" evidence="1">
    <location>
        <begin position="773"/>
        <end position="785"/>
    </location>
</feature>
<sequence>MSSGPASQDSSLSAATFLASISADSTVAFEPGTSSSAPGSAPALPISAKVSLIDAQIDALEGQAEKEVIAHAEELRARATSTRAVDHDLNRLWLSINQTSSRLVTVGPQVAPKAIEYHDALAQSSKQALLLSVLSDLLAATRLLERLEKLQTQSDPTALRSELPKVAQVMEPFRSRPALKSMPAIVELEKRFERLHTPSAETTAAPTRASHATPQSPQSPPTDLAVATGSPLNAKDVPKSEQVLSPALKVLEAARALIVAAGPDAGWKEVQIDLDAPALPPGAQATTQLPAQPTVQPAAGSQRSSSEVHRGLQYREDLTQEATPLTRNSSSSSSAAAAGARSRHKPKLGARLIRPQDQLGSGPFNAEDAALEEDGWGLDDDDNEELESAPALDESVHSAEQPASNQSVSQYVHQSVAALARDDHHSSPSSSVGMQASMSSSSSQRSAFAIQEPETRAAVPGADVDAWGLGEDEGADGHDHHDEAQAWDLDDDDDDVDADVKHSEAAAAAISDPPKVPATLVDSSPQDAVAQGVATTHQTNAQTPSDTILVAPLTDRKGHSDLAPPDTPATDAWGLEDDTDVEDGETAAAPSAVLTEVSFKDAEVESVAVADPAKSSASPHRDNAVVESSYESLSHQEAAPREPSKADAPSVTTAPDAWGLEDDDDAENDDPWEAEEQPQLVGNDRRKSPLQAPVQVTSRPSDSLALPNAQTSAPSAASEPAEPQNPPAQASAKAAEPAAQEPEPDAWGFEEGSSASEADQVERITAISPVKETTSERNADAKPPSEIKQTTPHVNDGDVGRVSPVEESFAAPSETPEEAARSPSPSPWGADFSDAESTGLPEPQASETPGTATVLRSTGPGVDRTDSGRRELDVQSVTESTTVVFGQQAAQKEPIKKEACVISKRSQDLVNLAESTMDTVIGLLRGSDSNGGNVDDAEALAGTIYKIFELHRALMPVAHGEVLRDVPALAMQFFNDSEYLARELARLVEEKGQAISAAWAQRDAEGAKRWSTKELVKLEQEAALTRALGQRWFEAQMTTQTKILLDTIVEADGFARTFDEHRFARCERCIKQVVQTLQQLAKAWRAVLVASRYHAAMGRLVDLVFQKVLHDVLDLEDIGESESEKIASLVKTLGSLESVFAAEGEQQSSAPLWVPSWFKTSYLIEILTGSLVDIEFLAFEAGALVDYSRKELAGLVKALFADTPKRSRLLQKIETASADVLAH</sequence>
<dbReference type="AlphaFoldDB" id="W3VU54"/>
<organism evidence="4 5">
    <name type="scientific">Moesziomyces aphidis</name>
    <name type="common">Pseudozyma aphidis</name>
    <dbReference type="NCBI Taxonomy" id="84754"/>
    <lineage>
        <taxon>Eukaryota</taxon>
        <taxon>Fungi</taxon>
        <taxon>Dikarya</taxon>
        <taxon>Basidiomycota</taxon>
        <taxon>Ustilaginomycotina</taxon>
        <taxon>Ustilaginomycetes</taxon>
        <taxon>Ustilaginales</taxon>
        <taxon>Ustilaginaceae</taxon>
        <taxon>Moesziomyces</taxon>
    </lineage>
</organism>
<gene>
    <name evidence="4" type="ORF">PaG_01178</name>
</gene>
<accession>W3VU54</accession>
<feature type="compositionally biased region" description="Basic and acidic residues" evidence="1">
    <location>
        <begin position="306"/>
        <end position="318"/>
    </location>
</feature>
<name>W3VU54_MOEAP</name>
<proteinExistence type="predicted"/>
<feature type="compositionally biased region" description="Polar residues" evidence="1">
    <location>
        <begin position="845"/>
        <end position="856"/>
    </location>
</feature>
<evidence type="ECO:0000256" key="1">
    <source>
        <dbReference type="SAM" id="MobiDB-lite"/>
    </source>
</evidence>
<feature type="compositionally biased region" description="Acidic residues" evidence="1">
    <location>
        <begin position="574"/>
        <end position="585"/>
    </location>
</feature>
<dbReference type="GO" id="GO:0005737">
    <property type="term" value="C:cytoplasm"/>
    <property type="evidence" value="ECO:0007669"/>
    <property type="project" value="GOC"/>
</dbReference>
<dbReference type="GO" id="GO:0007094">
    <property type="term" value="P:mitotic spindle assembly checkpoint signaling"/>
    <property type="evidence" value="ECO:0007669"/>
    <property type="project" value="TreeGrafter"/>
</dbReference>
<feature type="compositionally biased region" description="Low complexity" evidence="1">
    <location>
        <begin position="329"/>
        <end position="340"/>
    </location>
</feature>
<feature type="region of interest" description="Disordered" evidence="1">
    <location>
        <begin position="278"/>
        <end position="875"/>
    </location>
</feature>
<dbReference type="InterPro" id="IPR055148">
    <property type="entry name" value="ZW10_C_2"/>
</dbReference>
<evidence type="ECO:0000259" key="2">
    <source>
        <dbReference type="Pfam" id="PF20666"/>
    </source>
</evidence>
<evidence type="ECO:0000259" key="3">
    <source>
        <dbReference type="Pfam" id="PF22766"/>
    </source>
</evidence>